<name>A0AAJ7VYL4_CEPCN</name>
<evidence type="ECO:0000313" key="2">
    <source>
        <dbReference type="Proteomes" id="UP000694920"/>
    </source>
</evidence>
<feature type="region of interest" description="Disordered" evidence="1">
    <location>
        <begin position="172"/>
        <end position="194"/>
    </location>
</feature>
<feature type="region of interest" description="Disordered" evidence="1">
    <location>
        <begin position="223"/>
        <end position="248"/>
    </location>
</feature>
<feature type="compositionally biased region" description="Pro residues" evidence="1">
    <location>
        <begin position="14"/>
        <end position="23"/>
    </location>
</feature>
<feature type="compositionally biased region" description="Basic and acidic residues" evidence="1">
    <location>
        <begin position="360"/>
        <end position="371"/>
    </location>
</feature>
<feature type="compositionally biased region" description="Basic and acidic residues" evidence="1">
    <location>
        <begin position="387"/>
        <end position="400"/>
    </location>
</feature>
<keyword evidence="2" id="KW-1185">Reference proteome</keyword>
<feature type="compositionally biased region" description="Polar residues" evidence="1">
    <location>
        <begin position="415"/>
        <end position="425"/>
    </location>
</feature>
<accession>A0AAJ7VYL4</accession>
<sequence>MAGLVETNNRSTPNPSPPSPPAGAPCQFTTFKSSPTGFHEITGSVTPDPTKSLDLSTLTLGHREISRNTTDITNSARSRNYYQGMVQPRDASPNREPRHLDKQSYFFHGHKTEKDVDHPDVLVYGADVPATSRSFLVETIRSQEKESSEYRGDTAENVEFLEKEGEIFRKSSTEFLQDSNPSRKRNFSFRSKEKTHRSLESLERSVDFLGVDARSLDLLPEDRPKNIFHGKQRSLDSSQKSKKSNDSLNKARKRLGFFQRMGRNLHFIGRNRNEPRSQDFLRSNEDRPSTGGDYLQTGQEKCEYFLQRHRKDLNFFECAPDHPPNGRGQGESDSFHERDNRNHQKVHADVAPPFRVAESVQREPNRPDVKTQEGSTPKDNSTLVPAEDQKSRRPDDDHLSNPESEIGFLGREASLATQETTSGNKDSLEIGYSISQLGRLHTQSLRASNQQPDGLPYVDIIDFDKREHYLNWIARADLDALSRGTNSSDSLGNAKPQGNLDILKGILLDLFVCICI</sequence>
<dbReference type="Proteomes" id="UP000694920">
    <property type="component" value="Unplaced"/>
</dbReference>
<feature type="compositionally biased region" description="Basic and acidic residues" evidence="1">
    <location>
        <begin position="333"/>
        <end position="348"/>
    </location>
</feature>
<feature type="region of interest" description="Disordered" evidence="1">
    <location>
        <begin position="1"/>
        <end position="51"/>
    </location>
</feature>
<dbReference type="RefSeq" id="XP_024937896.1">
    <property type="nucleotide sequence ID" value="XM_025082128.1"/>
</dbReference>
<dbReference type="GeneID" id="112493933"/>
<dbReference type="KEGG" id="ccin:112493933"/>
<organism evidence="2 3">
    <name type="scientific">Cephus cinctus</name>
    <name type="common">Wheat stem sawfly</name>
    <dbReference type="NCBI Taxonomy" id="211228"/>
    <lineage>
        <taxon>Eukaryota</taxon>
        <taxon>Metazoa</taxon>
        <taxon>Ecdysozoa</taxon>
        <taxon>Arthropoda</taxon>
        <taxon>Hexapoda</taxon>
        <taxon>Insecta</taxon>
        <taxon>Pterygota</taxon>
        <taxon>Neoptera</taxon>
        <taxon>Endopterygota</taxon>
        <taxon>Hymenoptera</taxon>
        <taxon>Cephoidea</taxon>
        <taxon>Cephidae</taxon>
        <taxon>Cephus</taxon>
    </lineage>
</organism>
<proteinExistence type="predicted"/>
<feature type="region of interest" description="Disordered" evidence="1">
    <location>
        <begin position="316"/>
        <end position="426"/>
    </location>
</feature>
<evidence type="ECO:0000256" key="1">
    <source>
        <dbReference type="SAM" id="MobiDB-lite"/>
    </source>
</evidence>
<feature type="compositionally biased region" description="Basic and acidic residues" evidence="1">
    <location>
        <begin position="271"/>
        <end position="288"/>
    </location>
</feature>
<feature type="compositionally biased region" description="Polar residues" evidence="1">
    <location>
        <begin position="27"/>
        <end position="36"/>
    </location>
</feature>
<feature type="compositionally biased region" description="Polar residues" evidence="1">
    <location>
        <begin position="372"/>
        <end position="383"/>
    </location>
</feature>
<reference evidence="3" key="1">
    <citation type="submission" date="2025-08" db="UniProtKB">
        <authorList>
            <consortium name="RefSeq"/>
        </authorList>
    </citation>
    <scope>IDENTIFICATION</scope>
</reference>
<dbReference type="AlphaFoldDB" id="A0AAJ7VYL4"/>
<feature type="region of interest" description="Disordered" evidence="1">
    <location>
        <begin position="266"/>
        <end position="296"/>
    </location>
</feature>
<gene>
    <name evidence="3" type="primary">LOC112493933</name>
</gene>
<evidence type="ECO:0000313" key="3">
    <source>
        <dbReference type="RefSeq" id="XP_024937896.1"/>
    </source>
</evidence>
<protein>
    <submittedName>
        <fullName evidence="3">Uncharacterized protein LOC112493933</fullName>
    </submittedName>
</protein>